<keyword evidence="5" id="KW-1185">Reference proteome</keyword>
<dbReference type="InterPro" id="IPR003658">
    <property type="entry name" value="Anti-sigma_ant"/>
</dbReference>
<dbReference type="InterPro" id="IPR036513">
    <property type="entry name" value="STAS_dom_sf"/>
</dbReference>
<comment type="caution">
    <text evidence="4">The sequence shown here is derived from an EMBL/GenBank/DDBJ whole genome shotgun (WGS) entry which is preliminary data.</text>
</comment>
<sequence length="134" mass="13999">MGDSAVTAADSAEGRELLTVTVEDRGGVLVVALVGELDFSSSGLLRRTLDELAMGDEPFVVDLGRLDFIDSSGLGCLVRAHRKARVLQRSMAVACPPAGAGGRLLQVTGLDHVLRTYGSVDQAVSQLRGSSTSE</sequence>
<dbReference type="CDD" id="cd07043">
    <property type="entry name" value="STAS_anti-anti-sigma_factors"/>
    <property type="match status" value="1"/>
</dbReference>
<evidence type="ECO:0000256" key="2">
    <source>
        <dbReference type="RuleBase" id="RU003749"/>
    </source>
</evidence>
<evidence type="ECO:0000313" key="4">
    <source>
        <dbReference type="EMBL" id="GAA1949835.1"/>
    </source>
</evidence>
<organism evidence="4 5">
    <name type="scientific">Nocardioides panacihumi</name>
    <dbReference type="NCBI Taxonomy" id="400774"/>
    <lineage>
        <taxon>Bacteria</taxon>
        <taxon>Bacillati</taxon>
        <taxon>Actinomycetota</taxon>
        <taxon>Actinomycetes</taxon>
        <taxon>Propionibacteriales</taxon>
        <taxon>Nocardioidaceae</taxon>
        <taxon>Nocardioides</taxon>
    </lineage>
</organism>
<protein>
    <recommendedName>
        <fullName evidence="2">Anti-sigma factor antagonist</fullName>
    </recommendedName>
</protein>
<dbReference type="NCBIfam" id="TIGR00377">
    <property type="entry name" value="ant_ant_sig"/>
    <property type="match status" value="1"/>
</dbReference>
<dbReference type="Gene3D" id="3.30.750.24">
    <property type="entry name" value="STAS domain"/>
    <property type="match status" value="1"/>
</dbReference>
<dbReference type="Proteomes" id="UP001500571">
    <property type="component" value="Unassembled WGS sequence"/>
</dbReference>
<gene>
    <name evidence="4" type="ORF">GCM10009798_06340</name>
</gene>
<proteinExistence type="inferred from homology"/>
<dbReference type="Pfam" id="PF01740">
    <property type="entry name" value="STAS"/>
    <property type="match status" value="1"/>
</dbReference>
<feature type="domain" description="STAS" evidence="3">
    <location>
        <begin position="18"/>
        <end position="127"/>
    </location>
</feature>
<dbReference type="SUPFAM" id="SSF52091">
    <property type="entry name" value="SpoIIaa-like"/>
    <property type="match status" value="1"/>
</dbReference>
<name>A0ABN2QFZ8_9ACTN</name>
<comment type="similarity">
    <text evidence="1 2">Belongs to the anti-sigma-factor antagonist family.</text>
</comment>
<dbReference type="PROSITE" id="PS50801">
    <property type="entry name" value="STAS"/>
    <property type="match status" value="1"/>
</dbReference>
<evidence type="ECO:0000313" key="5">
    <source>
        <dbReference type="Proteomes" id="UP001500571"/>
    </source>
</evidence>
<dbReference type="EMBL" id="BAAAPB010000001">
    <property type="protein sequence ID" value="GAA1949835.1"/>
    <property type="molecule type" value="Genomic_DNA"/>
</dbReference>
<dbReference type="RefSeq" id="WP_344042332.1">
    <property type="nucleotide sequence ID" value="NZ_BAAAPB010000001.1"/>
</dbReference>
<dbReference type="PANTHER" id="PTHR33495">
    <property type="entry name" value="ANTI-SIGMA FACTOR ANTAGONIST TM_1081-RELATED-RELATED"/>
    <property type="match status" value="1"/>
</dbReference>
<evidence type="ECO:0000256" key="1">
    <source>
        <dbReference type="ARBA" id="ARBA00009013"/>
    </source>
</evidence>
<evidence type="ECO:0000259" key="3">
    <source>
        <dbReference type="PROSITE" id="PS50801"/>
    </source>
</evidence>
<dbReference type="InterPro" id="IPR002645">
    <property type="entry name" value="STAS_dom"/>
</dbReference>
<dbReference type="PANTHER" id="PTHR33495:SF2">
    <property type="entry name" value="ANTI-SIGMA FACTOR ANTAGONIST TM_1081-RELATED"/>
    <property type="match status" value="1"/>
</dbReference>
<reference evidence="4 5" key="1">
    <citation type="journal article" date="2019" name="Int. J. Syst. Evol. Microbiol.">
        <title>The Global Catalogue of Microorganisms (GCM) 10K type strain sequencing project: providing services to taxonomists for standard genome sequencing and annotation.</title>
        <authorList>
            <consortium name="The Broad Institute Genomics Platform"/>
            <consortium name="The Broad Institute Genome Sequencing Center for Infectious Disease"/>
            <person name="Wu L."/>
            <person name="Ma J."/>
        </authorList>
    </citation>
    <scope>NUCLEOTIDE SEQUENCE [LARGE SCALE GENOMIC DNA]</scope>
    <source>
        <strain evidence="4 5">JCM 15309</strain>
    </source>
</reference>
<accession>A0ABN2QFZ8</accession>